<dbReference type="Proteomes" id="UP000630135">
    <property type="component" value="Unassembled WGS sequence"/>
</dbReference>
<dbReference type="EMBL" id="BMLZ01000018">
    <property type="protein sequence ID" value="GGP29947.1"/>
    <property type="molecule type" value="Genomic_DNA"/>
</dbReference>
<keyword evidence="3" id="KW-1185">Reference proteome</keyword>
<dbReference type="EMBL" id="BMMA01000022">
    <property type="protein sequence ID" value="GGI86953.1"/>
    <property type="molecule type" value="Genomic_DNA"/>
</dbReference>
<proteinExistence type="predicted"/>
<dbReference type="RefSeq" id="WP_017870028.1">
    <property type="nucleotide sequence ID" value="NZ_BMLZ01000018.1"/>
</dbReference>
<reference evidence="1" key="4">
    <citation type="submission" date="2023-08" db="EMBL/GenBank/DDBJ databases">
        <authorList>
            <person name="Sun Q."/>
            <person name="Zhou Y."/>
        </authorList>
    </citation>
    <scope>NUCLEOTIDE SEQUENCE</scope>
    <source>
        <strain evidence="2">CGMCC 1.8884</strain>
        <strain evidence="1">CGMCC 1.8885</strain>
    </source>
</reference>
<reference evidence="3" key="3">
    <citation type="journal article" date="2019" name="Int. J. Syst. Evol. Microbiol.">
        <title>The Global Catalogue of Microorganisms (GCM) 10K type strain sequencing project: providing services to taxonomists for standard genome sequencing and annotation.</title>
        <authorList>
            <consortium name="The Broad Institute Genomics Platform"/>
            <consortium name="The Broad Institute Genome Sequencing Center for Infectious Disease"/>
            <person name="Wu L."/>
            <person name="Ma J."/>
        </authorList>
    </citation>
    <scope>NUCLEOTIDE SEQUENCE [LARGE SCALE GENOMIC DNA]</scope>
    <source>
        <strain evidence="3">CGMCC 1.8884</strain>
    </source>
</reference>
<accession>A0AAV4K6C8</accession>
<dbReference type="Proteomes" id="UP000652720">
    <property type="component" value="Unassembled WGS sequence"/>
</dbReference>
<protein>
    <submittedName>
        <fullName evidence="1">Uncharacterized protein</fullName>
    </submittedName>
</protein>
<reference evidence="2" key="1">
    <citation type="journal article" date="2014" name="Int. J. Syst. Evol. Microbiol.">
        <title>Complete genome of a new Firmicutes species belonging to the dominant human colonic microbiota ('Ruminococcus bicirculans') reveals two chromosomes and a selective capacity to utilize plant glucans.</title>
        <authorList>
            <consortium name="NISC Comparative Sequencing Program"/>
            <person name="Wegmann U."/>
            <person name="Louis P."/>
            <person name="Goesmann A."/>
            <person name="Henrissat B."/>
            <person name="Duncan S.H."/>
            <person name="Flint H.J."/>
        </authorList>
    </citation>
    <scope>NUCLEOTIDE SEQUENCE</scope>
    <source>
        <strain evidence="2">CGMCC 1.8884</strain>
    </source>
</reference>
<comment type="caution">
    <text evidence="1">The sequence shown here is derived from an EMBL/GenBank/DDBJ whole genome shotgun (WGS) entry which is preliminary data.</text>
</comment>
<dbReference type="AlphaFoldDB" id="A0AAV4K6C8"/>
<evidence type="ECO:0000313" key="3">
    <source>
        <dbReference type="Proteomes" id="UP000630135"/>
    </source>
</evidence>
<name>A0AAV4K6C8_9DEIO</name>
<organism evidence="1 4">
    <name type="scientific">Deinococcus wulumuqiensis</name>
    <dbReference type="NCBI Taxonomy" id="980427"/>
    <lineage>
        <taxon>Bacteria</taxon>
        <taxon>Thermotogati</taxon>
        <taxon>Deinococcota</taxon>
        <taxon>Deinococci</taxon>
        <taxon>Deinococcales</taxon>
        <taxon>Deinococcaceae</taxon>
        <taxon>Deinococcus</taxon>
    </lineage>
</organism>
<dbReference type="GeneID" id="59164373"/>
<reference evidence="1" key="2">
    <citation type="journal article" date="2014" name="Int. J. Syst. Evol. Microbiol.">
        <title>Complete genome sequence of Corynebacterium casei LMG S-19264T (=DSM 44701T), isolated from a smear-ripened cheese.</title>
        <authorList>
            <consortium name="US DOE Joint Genome Institute (JGI-PGF)"/>
            <person name="Walter F."/>
            <person name="Albersmeier A."/>
            <person name="Kalinowski J."/>
            <person name="Ruckert C."/>
        </authorList>
    </citation>
    <scope>NUCLEOTIDE SEQUENCE</scope>
    <source>
        <strain evidence="1">CGMCC 1.8885</strain>
    </source>
</reference>
<evidence type="ECO:0000313" key="1">
    <source>
        <dbReference type="EMBL" id="GGI86953.1"/>
    </source>
</evidence>
<gene>
    <name evidence="2" type="ORF">GCM10008021_15980</name>
    <name evidence="1" type="ORF">GCM10010914_21740</name>
</gene>
<evidence type="ECO:0000313" key="2">
    <source>
        <dbReference type="EMBL" id="GGP29947.1"/>
    </source>
</evidence>
<sequence length="88" mass="9480">MQNTAFAGAAAPRLYVLHHLEWNIEVGRPFIAPPAELPERLLGFARYGLTADARAELSGCLSEMGGTGTHSARTCCWQLISEPLGVRG</sequence>
<evidence type="ECO:0000313" key="4">
    <source>
        <dbReference type="Proteomes" id="UP000652720"/>
    </source>
</evidence>